<comment type="caution">
    <text evidence="9">The sequence shown here is derived from an EMBL/GenBank/DDBJ whole genome shotgun (WGS) entry which is preliminary data.</text>
</comment>
<dbReference type="CDD" id="cd07377">
    <property type="entry name" value="WHTH_GntR"/>
    <property type="match status" value="1"/>
</dbReference>
<dbReference type="InterPro" id="IPR015424">
    <property type="entry name" value="PyrdxlP-dep_Trfase"/>
</dbReference>
<dbReference type="Gene3D" id="3.40.640.10">
    <property type="entry name" value="Type I PLP-dependent aspartate aminotransferase-like (Major domain)"/>
    <property type="match status" value="1"/>
</dbReference>
<dbReference type="InterPro" id="IPR051446">
    <property type="entry name" value="HTH_trans_reg/aminotransferase"/>
</dbReference>
<name>A0AA91TPB9_NIACI</name>
<evidence type="ECO:0000313" key="9">
    <source>
        <dbReference type="EMBL" id="PAD81311.1"/>
    </source>
</evidence>
<dbReference type="Pfam" id="PF00155">
    <property type="entry name" value="Aminotran_1_2"/>
    <property type="match status" value="1"/>
</dbReference>
<keyword evidence="3" id="KW-0032">Aminotransferase</keyword>
<dbReference type="PANTHER" id="PTHR46577:SF1">
    <property type="entry name" value="HTH-TYPE TRANSCRIPTIONAL REGULATORY PROTEIN GABR"/>
    <property type="match status" value="1"/>
</dbReference>
<dbReference type="PANTHER" id="PTHR46577">
    <property type="entry name" value="HTH-TYPE TRANSCRIPTIONAL REGULATORY PROTEIN GABR"/>
    <property type="match status" value="1"/>
</dbReference>
<dbReference type="InterPro" id="IPR004839">
    <property type="entry name" value="Aminotransferase_I/II_large"/>
</dbReference>
<dbReference type="CDD" id="cd00609">
    <property type="entry name" value="AAT_like"/>
    <property type="match status" value="1"/>
</dbReference>
<evidence type="ECO:0000256" key="4">
    <source>
        <dbReference type="ARBA" id="ARBA00022898"/>
    </source>
</evidence>
<evidence type="ECO:0000256" key="1">
    <source>
        <dbReference type="ARBA" id="ARBA00001933"/>
    </source>
</evidence>
<dbReference type="GO" id="GO:0008483">
    <property type="term" value="F:transaminase activity"/>
    <property type="evidence" value="ECO:0007669"/>
    <property type="project" value="UniProtKB-KW"/>
</dbReference>
<dbReference type="GO" id="GO:0030170">
    <property type="term" value="F:pyridoxal phosphate binding"/>
    <property type="evidence" value="ECO:0007669"/>
    <property type="project" value="InterPro"/>
</dbReference>
<evidence type="ECO:0000256" key="6">
    <source>
        <dbReference type="ARBA" id="ARBA00023125"/>
    </source>
</evidence>
<evidence type="ECO:0000256" key="3">
    <source>
        <dbReference type="ARBA" id="ARBA00022576"/>
    </source>
</evidence>
<evidence type="ECO:0000256" key="7">
    <source>
        <dbReference type="ARBA" id="ARBA00023163"/>
    </source>
</evidence>
<dbReference type="PROSITE" id="PS50949">
    <property type="entry name" value="HTH_GNTR"/>
    <property type="match status" value="1"/>
</dbReference>
<evidence type="ECO:0000259" key="8">
    <source>
        <dbReference type="PROSITE" id="PS50949"/>
    </source>
</evidence>
<evidence type="ECO:0000313" key="10">
    <source>
        <dbReference type="Proteomes" id="UP000216961"/>
    </source>
</evidence>
<dbReference type="AlphaFoldDB" id="A0AA91TPB9"/>
<dbReference type="InterPro" id="IPR015421">
    <property type="entry name" value="PyrdxlP-dep_Trfase_major"/>
</dbReference>
<dbReference type="GO" id="GO:0003677">
    <property type="term" value="F:DNA binding"/>
    <property type="evidence" value="ECO:0007669"/>
    <property type="project" value="UniProtKB-KW"/>
</dbReference>
<feature type="domain" description="HTH gntR-type" evidence="8">
    <location>
        <begin position="9"/>
        <end position="77"/>
    </location>
</feature>
<dbReference type="PRINTS" id="PR00035">
    <property type="entry name" value="HTHGNTR"/>
</dbReference>
<proteinExistence type="inferred from homology"/>
<sequence>MELDRTSEKPIFQQIYVKIKEQILRGELLERDRLPSSRDLATILDVSRSVVLEAYDQLMAEGYIKSKQGAGTFVESGISLEGFPTNEERPISEKSTDSISKVKTNNFIDFRSGVPCLKKFPRKKWASIGKDVFETIEDSLFGYSSPEGSEELRVVLSSYLYRTRGINCHPSQIIITSGATQAFTLLAKLLVKTNSEVLIEDPVTKEIPEIFIERGANITPIPVDEFGMQTEWLTTKKKENIIFVTPSHQFPLGGILPIQRRIQLINFAKETNSYILEDDYDSEFHYSGHPVSSLQGLFPERVIYIGTFSKILSPSLRIGYVILPNALVEEAKNLKRYTDYHSPTIEQVILARFIKDGHLEKHVVKMRKLYKKKRDFLIGCLKKEFGDLIEILGASTGIHLVVKFNFKFPQKILDEIKNKGVNIFSVEKHALIKGKHNNKLIFGYGNLTDTELAEGVKLLRNVIEAESGQKN</sequence>
<dbReference type="SUPFAM" id="SSF46785">
    <property type="entry name" value="Winged helix' DNA-binding domain"/>
    <property type="match status" value="1"/>
</dbReference>
<dbReference type="GO" id="GO:0003700">
    <property type="term" value="F:DNA-binding transcription factor activity"/>
    <property type="evidence" value="ECO:0007669"/>
    <property type="project" value="InterPro"/>
</dbReference>
<dbReference type="InterPro" id="IPR036390">
    <property type="entry name" value="WH_DNA-bd_sf"/>
</dbReference>
<keyword evidence="5" id="KW-0805">Transcription regulation</keyword>
<dbReference type="Pfam" id="PF00392">
    <property type="entry name" value="GntR"/>
    <property type="match status" value="1"/>
</dbReference>
<reference evidence="9 10" key="1">
    <citation type="submission" date="2017-07" db="EMBL/GenBank/DDBJ databases">
        <title>Isolation and whole genome analysis of endospore-forming bacteria from heroin.</title>
        <authorList>
            <person name="Kalinowski J."/>
            <person name="Ahrens B."/>
            <person name="Al-Dilaimi A."/>
            <person name="Winkler A."/>
            <person name="Wibberg D."/>
            <person name="Schleenbecker U."/>
            <person name="Ruckert C."/>
            <person name="Wolfel R."/>
            <person name="Grass G."/>
        </authorList>
    </citation>
    <scope>NUCLEOTIDE SEQUENCE [LARGE SCALE GENOMIC DNA]</scope>
    <source>
        <strain evidence="9 10">7521-2</strain>
    </source>
</reference>
<gene>
    <name evidence="9" type="ORF">CHH57_20610</name>
</gene>
<dbReference type="InterPro" id="IPR036388">
    <property type="entry name" value="WH-like_DNA-bd_sf"/>
</dbReference>
<evidence type="ECO:0000256" key="2">
    <source>
        <dbReference type="ARBA" id="ARBA00005384"/>
    </source>
</evidence>
<dbReference type="Proteomes" id="UP000216961">
    <property type="component" value="Unassembled WGS sequence"/>
</dbReference>
<protein>
    <submittedName>
        <fullName evidence="9">GntR family transcriptional regulator</fullName>
    </submittedName>
</protein>
<evidence type="ECO:0000256" key="5">
    <source>
        <dbReference type="ARBA" id="ARBA00023015"/>
    </source>
</evidence>
<dbReference type="SMART" id="SM00345">
    <property type="entry name" value="HTH_GNTR"/>
    <property type="match status" value="1"/>
</dbReference>
<comment type="similarity">
    <text evidence="2">In the C-terminal section; belongs to the class-I pyridoxal-phosphate-dependent aminotransferase family.</text>
</comment>
<dbReference type="SUPFAM" id="SSF53383">
    <property type="entry name" value="PLP-dependent transferases"/>
    <property type="match status" value="1"/>
</dbReference>
<organism evidence="9 10">
    <name type="scientific">Niallia circulans</name>
    <name type="common">Bacillus circulans</name>
    <dbReference type="NCBI Taxonomy" id="1397"/>
    <lineage>
        <taxon>Bacteria</taxon>
        <taxon>Bacillati</taxon>
        <taxon>Bacillota</taxon>
        <taxon>Bacilli</taxon>
        <taxon>Bacillales</taxon>
        <taxon>Bacillaceae</taxon>
        <taxon>Niallia</taxon>
    </lineage>
</organism>
<keyword evidence="7" id="KW-0804">Transcription</keyword>
<comment type="cofactor">
    <cofactor evidence="1">
        <name>pyridoxal 5'-phosphate</name>
        <dbReference type="ChEBI" id="CHEBI:597326"/>
    </cofactor>
</comment>
<dbReference type="InterPro" id="IPR000524">
    <property type="entry name" value="Tscrpt_reg_HTH_GntR"/>
</dbReference>
<keyword evidence="3" id="KW-0808">Transferase</keyword>
<dbReference type="Gene3D" id="1.10.10.10">
    <property type="entry name" value="Winged helix-like DNA-binding domain superfamily/Winged helix DNA-binding domain"/>
    <property type="match status" value="1"/>
</dbReference>
<accession>A0AA91TPB9</accession>
<dbReference type="EMBL" id="NPBQ01000127">
    <property type="protein sequence ID" value="PAD81311.1"/>
    <property type="molecule type" value="Genomic_DNA"/>
</dbReference>
<keyword evidence="6" id="KW-0238">DNA-binding</keyword>
<keyword evidence="4" id="KW-0663">Pyridoxal phosphate</keyword>